<proteinExistence type="evidence at transcript level"/>
<keyword evidence="1" id="KW-0812">Transmembrane</keyword>
<feature type="non-terminal residue" evidence="2">
    <location>
        <position position="285"/>
    </location>
</feature>
<protein>
    <submittedName>
        <fullName evidence="2">B-box zinc finger family protein</fullName>
    </submittedName>
</protein>
<sequence>YILISNFVFIYILYFTIMHPQHIPELTGKTPYPTKDASTLNKALKYFAIAAIIICTVAVSALFVKVYVLKAEPFTSCIHNEVGPIKEDKEPIHKEQDEVFVVDLNFEFEPPTIPYEPPTVPYEPPTIPYESINQESFEDKNNNLKKKHIKSHVFQSIIPGNVMTDYTNDVEIVKPSEKSHIKNDTYHNQHPFSKLFSSFNLTDEKEQTINNESRKNDDDFFENLLDFLSKPIFDFEETNFSAISPINNSFKPIETWFYFPSYNSTFNSNEEMFPLIDSVNEGENI</sequence>
<organism evidence="2">
    <name type="scientific">Triatoma matogrossensis</name>
    <dbReference type="NCBI Taxonomy" id="162370"/>
    <lineage>
        <taxon>Eukaryota</taxon>
        <taxon>Metazoa</taxon>
        <taxon>Ecdysozoa</taxon>
        <taxon>Arthropoda</taxon>
        <taxon>Hexapoda</taxon>
        <taxon>Insecta</taxon>
        <taxon>Pterygota</taxon>
        <taxon>Neoptera</taxon>
        <taxon>Paraneoptera</taxon>
        <taxon>Hemiptera</taxon>
        <taxon>Heteroptera</taxon>
        <taxon>Panheteroptera</taxon>
        <taxon>Cimicomorpha</taxon>
        <taxon>Reduviidae</taxon>
        <taxon>Triatominae</taxon>
        <taxon>Triatoma</taxon>
    </lineage>
</organism>
<reference evidence="2" key="1">
    <citation type="journal article" date="2012" name="Am. J. Trop. Med. Hyg.">
        <title>An insight into the sialotranscriptome of Triatoma matogrossensis, a kissing bug associated with fogo selvagem in South America.</title>
        <authorList>
            <person name="Assumpcao T.C."/>
            <person name="Eaton D.P."/>
            <person name="Pham V.M."/>
            <person name="Francischetti I.M."/>
            <person name="Aoki V."/>
            <person name="Hans-Filho G."/>
            <person name="Rivitti E.A."/>
            <person name="Valenzuela J.G."/>
            <person name="Diaz L.A."/>
            <person name="Ribeiro J.M."/>
        </authorList>
    </citation>
    <scope>NUCLEOTIDE SEQUENCE</scope>
    <source>
        <tissue evidence="2">Salivary gland</tissue>
    </source>
</reference>
<keyword evidence="1" id="KW-1133">Transmembrane helix</keyword>
<feature type="non-terminal residue" evidence="2">
    <location>
        <position position="1"/>
    </location>
</feature>
<dbReference type="AlphaFoldDB" id="E2J7H6"/>
<feature type="transmembrane region" description="Helical" evidence="1">
    <location>
        <begin position="7"/>
        <end position="23"/>
    </location>
</feature>
<accession>E2J7H6</accession>
<keyword evidence="1" id="KW-0472">Membrane</keyword>
<evidence type="ECO:0000313" key="2">
    <source>
        <dbReference type="EMBL" id="ADN29894.1"/>
    </source>
</evidence>
<evidence type="ECO:0000256" key="1">
    <source>
        <dbReference type="SAM" id="Phobius"/>
    </source>
</evidence>
<feature type="transmembrane region" description="Helical" evidence="1">
    <location>
        <begin position="43"/>
        <end position="64"/>
    </location>
</feature>
<dbReference type="EMBL" id="HP429394">
    <property type="protein sequence ID" value="ADN29894.1"/>
    <property type="molecule type" value="mRNA"/>
</dbReference>
<name>E2J7H6_9HEMI</name>